<dbReference type="GO" id="GO:0004311">
    <property type="term" value="F:geranylgeranyl diphosphate synthase activity"/>
    <property type="evidence" value="ECO:0007669"/>
    <property type="project" value="InterPro"/>
</dbReference>
<dbReference type="PANTHER" id="PTHR31480">
    <property type="entry name" value="BIFUNCTIONAL LYCOPENE CYCLASE/PHYTOENE SYNTHASE"/>
    <property type="match status" value="1"/>
</dbReference>
<dbReference type="EMBL" id="PZHX01000004">
    <property type="protein sequence ID" value="PTK31714.1"/>
    <property type="molecule type" value="Genomic_DNA"/>
</dbReference>
<comment type="function">
    <text evidence="2">Involved in the biosynthesis of the yellow-orange carotenoid staphyloxanthin, which plays a role in the virulence via its protective function against oxidative stress. Catalyzes the head-to-head condensation of two molecules of farnesyl diphosphate (FPP) into the colorless C(30) carotenoid 4,4'-diapophytoene (dehydrosqualene).</text>
</comment>
<comment type="similarity">
    <text evidence="4">Belongs to the phytoene/squalene synthase family. CrtM subfamily.</text>
</comment>
<dbReference type="GO" id="GO:0016117">
    <property type="term" value="P:carotenoid biosynthetic process"/>
    <property type="evidence" value="ECO:0007669"/>
    <property type="project" value="UniProtKB-KW"/>
</dbReference>
<dbReference type="SFLD" id="SFLDG01212">
    <property type="entry name" value="Phytoene_synthase_like"/>
    <property type="match status" value="1"/>
</dbReference>
<evidence type="ECO:0000256" key="2">
    <source>
        <dbReference type="ARBA" id="ARBA00002144"/>
    </source>
</evidence>
<evidence type="ECO:0000313" key="11">
    <source>
        <dbReference type="EMBL" id="PTK31714.1"/>
    </source>
</evidence>
<evidence type="ECO:0000256" key="7">
    <source>
        <dbReference type="ARBA" id="ARBA00022679"/>
    </source>
</evidence>
<dbReference type="InterPro" id="IPR033904">
    <property type="entry name" value="Trans_IPPS_HH"/>
</dbReference>
<name>A0A974KY57_STAHO</name>
<evidence type="ECO:0000256" key="5">
    <source>
        <dbReference type="ARBA" id="ARBA00012627"/>
    </source>
</evidence>
<evidence type="ECO:0000256" key="10">
    <source>
        <dbReference type="ARBA" id="ARBA00032389"/>
    </source>
</evidence>
<dbReference type="SFLD" id="SFLDS00005">
    <property type="entry name" value="Isoprenoid_Synthase_Type_I"/>
    <property type="match status" value="1"/>
</dbReference>
<dbReference type="SUPFAM" id="SSF48576">
    <property type="entry name" value="Terpenoid synthases"/>
    <property type="match status" value="1"/>
</dbReference>
<accession>A0A974KY57</accession>
<dbReference type="RefSeq" id="WP_107639165.1">
    <property type="nucleotide sequence ID" value="NZ_PZHX01000004.1"/>
</dbReference>
<dbReference type="InterPro" id="IPR044843">
    <property type="entry name" value="Trans_IPPS_bact-type"/>
</dbReference>
<evidence type="ECO:0000256" key="1">
    <source>
        <dbReference type="ARBA" id="ARBA00000746"/>
    </source>
</evidence>
<comment type="pathway">
    <text evidence="3">Carotenoid biosynthesis; staphyloxanthin biosynthesis; staphyloxanthin from farnesyl diphosphate: step 1/5.</text>
</comment>
<gene>
    <name evidence="11" type="ORF">BUZ51_02830</name>
</gene>
<reference evidence="11 12" key="1">
    <citation type="journal article" date="2016" name="Front. Microbiol.">
        <title>Comprehensive Phylogenetic Analysis of Bovine Non-aureus Staphylococci Species Based on Whole-Genome Sequencing.</title>
        <authorList>
            <person name="Naushad S."/>
            <person name="Barkema H.W."/>
            <person name="Luby C."/>
            <person name="Condas L.A."/>
            <person name="Nobrega D.B."/>
            <person name="Carson D.A."/>
            <person name="De Buck J."/>
        </authorList>
    </citation>
    <scope>NUCLEOTIDE SEQUENCE [LARGE SCALE GENOMIC DNA]</scope>
    <source>
        <strain evidence="11 12">SNUC 5336</strain>
    </source>
</reference>
<dbReference type="PROSITE" id="PS01044">
    <property type="entry name" value="SQUALEN_PHYTOEN_SYN_1"/>
    <property type="match status" value="1"/>
</dbReference>
<evidence type="ECO:0000256" key="4">
    <source>
        <dbReference type="ARBA" id="ARBA00009720"/>
    </source>
</evidence>
<dbReference type="GO" id="GO:0051996">
    <property type="term" value="F:squalene synthase [NAD(P)H] activity"/>
    <property type="evidence" value="ECO:0007669"/>
    <property type="project" value="InterPro"/>
</dbReference>
<dbReference type="CDD" id="cd00683">
    <property type="entry name" value="Trans_IPPS_HH"/>
    <property type="match status" value="1"/>
</dbReference>
<evidence type="ECO:0000256" key="8">
    <source>
        <dbReference type="ARBA" id="ARBA00022746"/>
    </source>
</evidence>
<evidence type="ECO:0000256" key="3">
    <source>
        <dbReference type="ARBA" id="ARBA00004677"/>
    </source>
</evidence>
<keyword evidence="7" id="KW-0808">Transferase</keyword>
<dbReference type="InterPro" id="IPR002060">
    <property type="entry name" value="Squ/phyt_synthse"/>
</dbReference>
<proteinExistence type="inferred from homology"/>
<comment type="catalytic activity">
    <reaction evidence="1">
        <text>2 (2E,6E)-farnesyl diphosphate = 15-cis-4,4'-diapophytoene + 2 diphosphate</text>
        <dbReference type="Rhea" id="RHEA:31547"/>
        <dbReference type="ChEBI" id="CHEBI:33019"/>
        <dbReference type="ChEBI" id="CHEBI:62738"/>
        <dbReference type="ChEBI" id="CHEBI:175763"/>
        <dbReference type="EC" id="2.5.1.96"/>
    </reaction>
</comment>
<dbReference type="Gene3D" id="1.10.600.10">
    <property type="entry name" value="Farnesyl Diphosphate Synthase"/>
    <property type="match status" value="1"/>
</dbReference>
<dbReference type="InterPro" id="IPR019845">
    <property type="entry name" value="Squalene/phytoene_synthase_CS"/>
</dbReference>
<sequence>MSFVEESYQYCHKIMKDYSKSFSFAFDLLPERQRRAIWAIYSVCRIIDDSIDIHQDVDYLYKIKQDVQRIEHQSDIQKSFESDQHIMTAFADTAQTFPMNYYALYELIDTVMNDQYFTMFDTDAALMEYCYGVAGTVGVLLIPVLSTSPTKETYENGKQLGEALQLTNILRDVGEDYHNGRVYLSIERLEQCGVLMDDEMNSGPSEEYKKLWEYYATIAENDYEAVLNHLDVYDKEARFIIELAARVYKSILDETRKANYTFSQRVYVSKWKKNHIYRELKKEYKVKE</sequence>
<organism evidence="11 12">
    <name type="scientific">Staphylococcus hominis</name>
    <dbReference type="NCBI Taxonomy" id="1290"/>
    <lineage>
        <taxon>Bacteria</taxon>
        <taxon>Bacillati</taxon>
        <taxon>Bacillota</taxon>
        <taxon>Bacilli</taxon>
        <taxon>Bacillales</taxon>
        <taxon>Staphylococcaceae</taxon>
        <taxon>Staphylococcus</taxon>
    </lineage>
</organism>
<dbReference type="AlphaFoldDB" id="A0A974KY57"/>
<comment type="caution">
    <text evidence="11">The sequence shown here is derived from an EMBL/GenBank/DDBJ whole genome shotgun (WGS) entry which is preliminary data.</text>
</comment>
<protein>
    <recommendedName>
        <fullName evidence="6">4,4'-diapophytoene synthase</fullName>
        <ecNumber evidence="5">2.5.1.96</ecNumber>
    </recommendedName>
    <alternativeName>
        <fullName evidence="9">C30 carotenoid synthase</fullName>
    </alternativeName>
    <alternativeName>
        <fullName evidence="10">Dehydrosqualene synthase</fullName>
    </alternativeName>
</protein>
<dbReference type="Pfam" id="PF00494">
    <property type="entry name" value="SQS_PSY"/>
    <property type="match status" value="1"/>
</dbReference>
<keyword evidence="8" id="KW-0125">Carotenoid biosynthesis</keyword>
<dbReference type="EC" id="2.5.1.96" evidence="5"/>
<dbReference type="SFLD" id="SFLDG01018">
    <property type="entry name" value="Squalene/Phytoene_Synthase_Lik"/>
    <property type="match status" value="1"/>
</dbReference>
<dbReference type="Proteomes" id="UP000241540">
    <property type="component" value="Unassembled WGS sequence"/>
</dbReference>
<dbReference type="InterPro" id="IPR008949">
    <property type="entry name" value="Isoprenoid_synthase_dom_sf"/>
</dbReference>
<evidence type="ECO:0000256" key="6">
    <source>
        <dbReference type="ARBA" id="ARBA00016163"/>
    </source>
</evidence>
<evidence type="ECO:0000256" key="9">
    <source>
        <dbReference type="ARBA" id="ARBA00031761"/>
    </source>
</evidence>
<evidence type="ECO:0000313" key="12">
    <source>
        <dbReference type="Proteomes" id="UP000241540"/>
    </source>
</evidence>